<evidence type="ECO:0000313" key="2">
    <source>
        <dbReference type="Proteomes" id="UP001303473"/>
    </source>
</evidence>
<dbReference type="InterPro" id="IPR038882">
    <property type="entry name" value="Rcf3"/>
</dbReference>
<proteinExistence type="predicted"/>
<keyword evidence="2" id="KW-1185">Reference proteome</keyword>
<dbReference type="PANTHER" id="PTHR39153">
    <property type="entry name" value="AGR244WP"/>
    <property type="match status" value="1"/>
</dbReference>
<protein>
    <recommendedName>
        <fullName evidence="3">Imidazoleglycerol-phosphate dehydratase</fullName>
    </recommendedName>
</protein>
<comment type="caution">
    <text evidence="1">The sequence shown here is derived from an EMBL/GenBank/DDBJ whole genome shotgun (WGS) entry which is preliminary data.</text>
</comment>
<dbReference type="PANTHER" id="PTHR39153:SF1">
    <property type="entry name" value="AGR244WP"/>
    <property type="match status" value="1"/>
</dbReference>
<dbReference type="Proteomes" id="UP001303473">
    <property type="component" value="Unassembled WGS sequence"/>
</dbReference>
<name>A0AAN6NHV7_9PEZI</name>
<sequence length="114" mass="13210">MRSHNAMKDVEAVDASWEAARGAVYGAIKWGIPTAMLGGLGYMFSPLYRSLTIQFKVYIQMSGMVFGSMIEADYSIREYEAKVRMQRRLQRDRAMWKSFEEQYGKDEDDEEDSK</sequence>
<dbReference type="EMBL" id="MU853753">
    <property type="protein sequence ID" value="KAK3946074.1"/>
    <property type="molecule type" value="Genomic_DNA"/>
</dbReference>
<dbReference type="AlphaFoldDB" id="A0AAN6NHV7"/>
<accession>A0AAN6NHV7</accession>
<organism evidence="1 2">
    <name type="scientific">Diplogelasinospora grovesii</name>
    <dbReference type="NCBI Taxonomy" id="303347"/>
    <lineage>
        <taxon>Eukaryota</taxon>
        <taxon>Fungi</taxon>
        <taxon>Dikarya</taxon>
        <taxon>Ascomycota</taxon>
        <taxon>Pezizomycotina</taxon>
        <taxon>Sordariomycetes</taxon>
        <taxon>Sordariomycetidae</taxon>
        <taxon>Sordariales</taxon>
        <taxon>Diplogelasinosporaceae</taxon>
        <taxon>Diplogelasinospora</taxon>
    </lineage>
</organism>
<gene>
    <name evidence="1" type="ORF">QBC46DRAFT_370764</name>
</gene>
<evidence type="ECO:0008006" key="3">
    <source>
        <dbReference type="Google" id="ProtNLM"/>
    </source>
</evidence>
<evidence type="ECO:0000313" key="1">
    <source>
        <dbReference type="EMBL" id="KAK3946074.1"/>
    </source>
</evidence>
<reference evidence="2" key="1">
    <citation type="journal article" date="2023" name="Mol. Phylogenet. Evol.">
        <title>Genome-scale phylogeny and comparative genomics of the fungal order Sordariales.</title>
        <authorList>
            <person name="Hensen N."/>
            <person name="Bonometti L."/>
            <person name="Westerberg I."/>
            <person name="Brannstrom I.O."/>
            <person name="Guillou S."/>
            <person name="Cros-Aarteil S."/>
            <person name="Calhoun S."/>
            <person name="Haridas S."/>
            <person name="Kuo A."/>
            <person name="Mondo S."/>
            <person name="Pangilinan J."/>
            <person name="Riley R."/>
            <person name="LaButti K."/>
            <person name="Andreopoulos B."/>
            <person name="Lipzen A."/>
            <person name="Chen C."/>
            <person name="Yan M."/>
            <person name="Daum C."/>
            <person name="Ng V."/>
            <person name="Clum A."/>
            <person name="Steindorff A."/>
            <person name="Ohm R.A."/>
            <person name="Martin F."/>
            <person name="Silar P."/>
            <person name="Natvig D.O."/>
            <person name="Lalanne C."/>
            <person name="Gautier V."/>
            <person name="Ament-Velasquez S.L."/>
            <person name="Kruys A."/>
            <person name="Hutchinson M.I."/>
            <person name="Powell A.J."/>
            <person name="Barry K."/>
            <person name="Miller A.N."/>
            <person name="Grigoriev I.V."/>
            <person name="Debuchy R."/>
            <person name="Gladieux P."/>
            <person name="Hiltunen Thoren M."/>
            <person name="Johannesson H."/>
        </authorList>
    </citation>
    <scope>NUCLEOTIDE SEQUENCE [LARGE SCALE GENOMIC DNA]</scope>
    <source>
        <strain evidence="2">CBS 340.73</strain>
    </source>
</reference>